<evidence type="ECO:0000256" key="2">
    <source>
        <dbReference type="ARBA" id="ARBA00023136"/>
    </source>
</evidence>
<dbReference type="InterPro" id="IPR039366">
    <property type="entry name" value="Pilotin"/>
</dbReference>
<evidence type="ECO:0000313" key="7">
    <source>
        <dbReference type="Proteomes" id="UP000076335"/>
    </source>
</evidence>
<feature type="domain" description="C-type lysozyme inhibitor" evidence="5">
    <location>
        <begin position="307"/>
        <end position="367"/>
    </location>
</feature>
<evidence type="ECO:0000256" key="1">
    <source>
        <dbReference type="ARBA" id="ARBA00022729"/>
    </source>
</evidence>
<dbReference type="PANTHER" id="PTHR38013:SF1">
    <property type="entry name" value="GLYCOPROTEIN_POLYSACCHARIDE METABOLISM"/>
    <property type="match status" value="1"/>
</dbReference>
<evidence type="ECO:0000259" key="5">
    <source>
        <dbReference type="Pfam" id="PF09864"/>
    </source>
</evidence>
<dbReference type="InterPro" id="IPR036328">
    <property type="entry name" value="MliC_sf"/>
</dbReference>
<dbReference type="InterPro" id="IPR053196">
    <property type="entry name" value="Lipoprotein_YbaY-like"/>
</dbReference>
<comment type="caution">
    <text evidence="6">The sequence shown here is derived from an EMBL/GenBank/DDBJ whole genome shotgun (WGS) entry which is preliminary data.</text>
</comment>
<dbReference type="Pfam" id="PF09619">
    <property type="entry name" value="YscW"/>
    <property type="match status" value="1"/>
</dbReference>
<organism evidence="6 7">
    <name type="scientific">Thalassospira lucentensis</name>
    <dbReference type="NCBI Taxonomy" id="168935"/>
    <lineage>
        <taxon>Bacteria</taxon>
        <taxon>Pseudomonadati</taxon>
        <taxon>Pseudomonadota</taxon>
        <taxon>Alphaproteobacteria</taxon>
        <taxon>Rhodospirillales</taxon>
        <taxon>Thalassospiraceae</taxon>
        <taxon>Thalassospira</taxon>
    </lineage>
</organism>
<dbReference type="SUPFAM" id="SSF141488">
    <property type="entry name" value="YdhA-like"/>
    <property type="match status" value="1"/>
</dbReference>
<dbReference type="Gene3D" id="2.40.128.200">
    <property type="match status" value="1"/>
</dbReference>
<keyword evidence="4" id="KW-0449">Lipoprotein</keyword>
<dbReference type="PANTHER" id="PTHR38013">
    <property type="entry name" value="GLYCOPROTEIN/POLYSACCHARIDE METABOLISM"/>
    <property type="match status" value="1"/>
</dbReference>
<dbReference type="EMBL" id="LPVY01000007">
    <property type="protein sequence ID" value="KZB66105.1"/>
    <property type="molecule type" value="Genomic_DNA"/>
</dbReference>
<dbReference type="Proteomes" id="UP000076335">
    <property type="component" value="Unassembled WGS sequence"/>
</dbReference>
<keyword evidence="2" id="KW-0472">Membrane</keyword>
<name>A0A154L6W6_9PROT</name>
<evidence type="ECO:0000256" key="4">
    <source>
        <dbReference type="ARBA" id="ARBA00023288"/>
    </source>
</evidence>
<sequence>MKLSSWIWGRLQSVLMIGLLVLVTGCAGLQSNQDRVTGTVVFRERIALAPNSANLVVRLLDVSKADAPSTEIASITHPATNPPMVFILPYDAKQIDPRHRYVIEAKIVTKNGDLLFRNDQAYPVLTNDAPDDVEVMVKRAGPGSAAAARNGGSSDVERDVAAIEARLPDLRMIPGSYSAGDSKATFKAYVTTDGQPVYVEEHRDLGDYGKSDVKFYYRNGKLLRFVEDANRTNFGGASDGDALNFTLNLDFAMGRFAGGSKTVNGVPGTPDEHEVSGAMAQSKVALSRIEAALGEAAMAPVTGRQTFVCEDKSRFYATFEGRKGEAVIEFLGREPLVLNIKRTGSGYEYANEIYSIRGKGQEAIWTGPSGSTKCAVSAEITGLALAPGDFPVVDITELEKPENPEWTRFINELMPAINSCLAVSSGDLTSVLKAWPLNHGMVGVRTINSNGGRYDCLAPTDGLGEVHTELVEANTNRLPGEGNVRFTPASGAYPGGECFSHQRLEHNGIFIGWLSRNNCTS</sequence>
<proteinExistence type="predicted"/>
<reference evidence="6 7" key="1">
    <citation type="submission" date="2015-12" db="EMBL/GenBank/DDBJ databases">
        <title>Genome sequence of Thalassospira lucentensis MCCC 1A02072.</title>
        <authorList>
            <person name="Lu L."/>
            <person name="Lai Q."/>
            <person name="Shao Z."/>
            <person name="Qian P."/>
        </authorList>
    </citation>
    <scope>NUCLEOTIDE SEQUENCE [LARGE SCALE GENOMIC DNA]</scope>
    <source>
        <strain evidence="6 7">MCCC 1A02072</strain>
    </source>
</reference>
<dbReference type="Pfam" id="PF09864">
    <property type="entry name" value="MliC"/>
    <property type="match status" value="1"/>
</dbReference>
<accession>A0A154L6W6</accession>
<evidence type="ECO:0000313" key="6">
    <source>
        <dbReference type="EMBL" id="KZB66105.1"/>
    </source>
</evidence>
<evidence type="ECO:0000256" key="3">
    <source>
        <dbReference type="ARBA" id="ARBA00023139"/>
    </source>
</evidence>
<dbReference type="PROSITE" id="PS51257">
    <property type="entry name" value="PROKAR_LIPOPROTEIN"/>
    <property type="match status" value="1"/>
</dbReference>
<keyword evidence="3" id="KW-0564">Palmitate</keyword>
<dbReference type="RefSeq" id="WP_062950808.1">
    <property type="nucleotide sequence ID" value="NZ_LPVY01000007.1"/>
</dbReference>
<dbReference type="AlphaFoldDB" id="A0A154L6W6"/>
<protein>
    <recommendedName>
        <fullName evidence="5">C-type lysozyme inhibitor domain-containing protein</fullName>
    </recommendedName>
</protein>
<gene>
    <name evidence="6" type="ORF">AUP42_16425</name>
</gene>
<dbReference type="InterPro" id="IPR018660">
    <property type="entry name" value="MliC"/>
</dbReference>
<keyword evidence="1" id="KW-0732">Signal</keyword>